<dbReference type="EMBL" id="WEHX01000076">
    <property type="protein sequence ID" value="KAB7656109.1"/>
    <property type="molecule type" value="Genomic_DNA"/>
</dbReference>
<organism evidence="2 3">
    <name type="scientific">Sutterella seckii</name>
    <dbReference type="NCBI Taxonomy" id="1944635"/>
    <lineage>
        <taxon>Bacteria</taxon>
        <taxon>Pseudomonadati</taxon>
        <taxon>Pseudomonadota</taxon>
        <taxon>Betaproteobacteria</taxon>
        <taxon>Burkholderiales</taxon>
        <taxon>Sutterellaceae</taxon>
        <taxon>Sutterella</taxon>
    </lineage>
</organism>
<sequence length="82" mass="9588">MPKVVQTIGIKETPAREPERIAGNPDTPPSSRRFPQKRPTTWRDMLHVSLKAPAFRQEWEDANAELAWLDRKIGVRFKRHSR</sequence>
<gene>
    <name evidence="2" type="ORF">GBM95_09170</name>
</gene>
<dbReference type="AlphaFoldDB" id="A0A6I1EQK7"/>
<comment type="caution">
    <text evidence="2">The sequence shown here is derived from an EMBL/GenBank/DDBJ whole genome shotgun (WGS) entry which is preliminary data.</text>
</comment>
<dbReference type="RefSeq" id="WP_152158829.1">
    <property type="nucleotide sequence ID" value="NZ_WEHX01000076.1"/>
</dbReference>
<evidence type="ECO:0000313" key="3">
    <source>
        <dbReference type="Proteomes" id="UP000430564"/>
    </source>
</evidence>
<protein>
    <submittedName>
        <fullName evidence="2">Uncharacterized protein</fullName>
    </submittedName>
</protein>
<evidence type="ECO:0000313" key="2">
    <source>
        <dbReference type="EMBL" id="KAB7656109.1"/>
    </source>
</evidence>
<dbReference type="Proteomes" id="UP000430564">
    <property type="component" value="Unassembled WGS sequence"/>
</dbReference>
<accession>A0A6I1EQK7</accession>
<name>A0A6I1EQK7_9BURK</name>
<evidence type="ECO:0000256" key="1">
    <source>
        <dbReference type="SAM" id="MobiDB-lite"/>
    </source>
</evidence>
<feature type="region of interest" description="Disordered" evidence="1">
    <location>
        <begin position="1"/>
        <end position="37"/>
    </location>
</feature>
<proteinExistence type="predicted"/>
<reference evidence="2 3" key="1">
    <citation type="submission" date="2019-10" db="EMBL/GenBank/DDBJ databases">
        <title>Genome diversity of Sutterella seckii.</title>
        <authorList>
            <person name="Chaplin A.V."/>
            <person name="Sokolova S.R."/>
            <person name="Mosin K.A."/>
            <person name="Ivanova E.L."/>
            <person name="Kochetkova T.O."/>
            <person name="Goltsov A.Y."/>
            <person name="Trofimov D.Y."/>
            <person name="Efimov B.A."/>
        </authorList>
    </citation>
    <scope>NUCLEOTIDE SEQUENCE [LARGE SCALE GENOMIC DNA]</scope>
    <source>
        <strain evidence="2 3">ASD393</strain>
    </source>
</reference>
<dbReference type="OrthoDB" id="2736385at2"/>